<keyword evidence="10" id="KW-1185">Reference proteome</keyword>
<reference evidence="10" key="1">
    <citation type="submission" date="2016-06" db="EMBL/GenBank/DDBJ databases">
        <title>Parallel loss of symbiosis genes in relatives of nitrogen-fixing non-legume Parasponia.</title>
        <authorList>
            <person name="Van Velzen R."/>
            <person name="Holmer R."/>
            <person name="Bu F."/>
            <person name="Rutten L."/>
            <person name="Van Zeijl A."/>
            <person name="Liu W."/>
            <person name="Santuari L."/>
            <person name="Cao Q."/>
            <person name="Sharma T."/>
            <person name="Shen D."/>
            <person name="Roswanjaya Y."/>
            <person name="Wardhani T."/>
            <person name="Kalhor M.S."/>
            <person name="Jansen J."/>
            <person name="Van den Hoogen J."/>
            <person name="Gungor B."/>
            <person name="Hartog M."/>
            <person name="Hontelez J."/>
            <person name="Verver J."/>
            <person name="Yang W.-C."/>
            <person name="Schijlen E."/>
            <person name="Repin R."/>
            <person name="Schilthuizen M."/>
            <person name="Schranz E."/>
            <person name="Heidstra R."/>
            <person name="Miyata K."/>
            <person name="Fedorova E."/>
            <person name="Kohlen W."/>
            <person name="Bisseling T."/>
            <person name="Smit S."/>
            <person name="Geurts R."/>
        </authorList>
    </citation>
    <scope>NUCLEOTIDE SEQUENCE [LARGE SCALE GENOMIC DNA]</scope>
    <source>
        <strain evidence="10">cv. WU1-14</strain>
    </source>
</reference>
<dbReference type="PANTHER" id="PTHR10851:SF3">
    <property type="entry name" value="PYRIDOXINE_PYRIDOXAMINE 5'-PHOSPHATE OXIDASE 2"/>
    <property type="match status" value="1"/>
</dbReference>
<comment type="caution">
    <text evidence="9">The sequence shown here is derived from an EMBL/GenBank/DDBJ whole genome shotgun (WGS) entry which is preliminary data.</text>
</comment>
<evidence type="ECO:0000256" key="5">
    <source>
        <dbReference type="ARBA" id="ARBA00022630"/>
    </source>
</evidence>
<evidence type="ECO:0000256" key="7">
    <source>
        <dbReference type="ARBA" id="ARBA00023002"/>
    </source>
</evidence>
<dbReference type="Proteomes" id="UP000237105">
    <property type="component" value="Unassembled WGS sequence"/>
</dbReference>
<dbReference type="STRING" id="3476.A0A2P5BYV0"/>
<evidence type="ECO:0000256" key="3">
    <source>
        <dbReference type="ARBA" id="ARBA00005037"/>
    </source>
</evidence>
<dbReference type="GO" id="GO:0004733">
    <property type="term" value="F:pyridoxamine phosphate oxidase activity"/>
    <property type="evidence" value="ECO:0007669"/>
    <property type="project" value="UniProtKB-EC"/>
</dbReference>
<keyword evidence="6" id="KW-0288">FMN</keyword>
<dbReference type="InterPro" id="IPR012349">
    <property type="entry name" value="Split_barrel_FMN-bd"/>
</dbReference>
<dbReference type="OrthoDB" id="434253at2759"/>
<dbReference type="GO" id="GO:0008615">
    <property type="term" value="P:pyridoxine biosynthetic process"/>
    <property type="evidence" value="ECO:0007669"/>
    <property type="project" value="InterPro"/>
</dbReference>
<name>A0A2P5BYV0_PARAD</name>
<proteinExistence type="predicted"/>
<comment type="cofactor">
    <cofactor evidence="1">
        <name>FMN</name>
        <dbReference type="ChEBI" id="CHEBI:58210"/>
    </cofactor>
</comment>
<evidence type="ECO:0000313" key="9">
    <source>
        <dbReference type="EMBL" id="PON53992.1"/>
    </source>
</evidence>
<protein>
    <recommendedName>
        <fullName evidence="4">pyridoxal 5'-phosphate synthase</fullName>
        <ecNumber evidence="4">1.4.3.5</ecNumber>
    </recommendedName>
</protein>
<dbReference type="InterPro" id="IPR024624">
    <property type="entry name" value="Pyridox_Oxase_Alr4036_FMN-bd"/>
</dbReference>
<evidence type="ECO:0000256" key="2">
    <source>
        <dbReference type="ARBA" id="ARBA00004738"/>
    </source>
</evidence>
<accession>A0A2P5BYV0</accession>
<feature type="non-terminal residue" evidence="9">
    <location>
        <position position="1"/>
    </location>
</feature>
<dbReference type="InterPro" id="IPR000659">
    <property type="entry name" value="Pyridox_Oxase"/>
</dbReference>
<evidence type="ECO:0000256" key="6">
    <source>
        <dbReference type="ARBA" id="ARBA00022643"/>
    </source>
</evidence>
<dbReference type="SUPFAM" id="SSF50475">
    <property type="entry name" value="FMN-binding split barrel"/>
    <property type="match status" value="1"/>
</dbReference>
<keyword evidence="7" id="KW-0560">Oxidoreductase</keyword>
<dbReference type="AlphaFoldDB" id="A0A2P5BYV0"/>
<dbReference type="GO" id="GO:0010181">
    <property type="term" value="F:FMN binding"/>
    <property type="evidence" value="ECO:0007669"/>
    <property type="project" value="InterPro"/>
</dbReference>
<comment type="pathway">
    <text evidence="3">Cofactor metabolism; pyridoxal 5'-phosphate salvage; pyridoxal 5'-phosphate from pyridoxine 5'-phosphate: step 1/1.</text>
</comment>
<sequence>QLLLDALEANSRLKHSSFFHLATVGCNGRPSNRTVVLSGFRDDSDKIQINTDYRSRKIEELKHCPFARICWYFTDSWEQFRITGKIDIIDGTNADPLKLQVRETNTLLRLGCVLCFSSHLVIQRFVLLGCWDLLKQPLNPNNGLVQIFSL</sequence>
<dbReference type="EMBL" id="JXTB01000200">
    <property type="protein sequence ID" value="PON53992.1"/>
    <property type="molecule type" value="Genomic_DNA"/>
</dbReference>
<evidence type="ECO:0000313" key="10">
    <source>
        <dbReference type="Proteomes" id="UP000237105"/>
    </source>
</evidence>
<gene>
    <name evidence="9" type="ORF">PanWU01x14_198700</name>
</gene>
<dbReference type="Pfam" id="PF12766">
    <property type="entry name" value="Pyridox_oxase_2"/>
    <property type="match status" value="1"/>
</dbReference>
<dbReference type="Gene3D" id="2.30.110.10">
    <property type="entry name" value="Electron Transport, Fmn-binding Protein, Chain A"/>
    <property type="match status" value="1"/>
</dbReference>
<feature type="domain" description="Pyridoxamine 5'-phosphate oxidase Alr4036 family FMN-binding" evidence="8">
    <location>
        <begin position="2"/>
        <end position="89"/>
    </location>
</feature>
<comment type="pathway">
    <text evidence="2">Cofactor metabolism; pyridoxal 5'-phosphate salvage; pyridoxal 5'-phosphate from pyridoxamine 5'-phosphate: step 1/1.</text>
</comment>
<organism evidence="9 10">
    <name type="scientific">Parasponia andersonii</name>
    <name type="common">Sponia andersonii</name>
    <dbReference type="NCBI Taxonomy" id="3476"/>
    <lineage>
        <taxon>Eukaryota</taxon>
        <taxon>Viridiplantae</taxon>
        <taxon>Streptophyta</taxon>
        <taxon>Embryophyta</taxon>
        <taxon>Tracheophyta</taxon>
        <taxon>Spermatophyta</taxon>
        <taxon>Magnoliopsida</taxon>
        <taxon>eudicotyledons</taxon>
        <taxon>Gunneridae</taxon>
        <taxon>Pentapetalae</taxon>
        <taxon>rosids</taxon>
        <taxon>fabids</taxon>
        <taxon>Rosales</taxon>
        <taxon>Cannabaceae</taxon>
        <taxon>Parasponia</taxon>
    </lineage>
</organism>
<dbReference type="PANTHER" id="PTHR10851">
    <property type="entry name" value="PYRIDOXINE-5-PHOSPHATE OXIDASE"/>
    <property type="match status" value="1"/>
</dbReference>
<keyword evidence="5" id="KW-0285">Flavoprotein</keyword>
<evidence type="ECO:0000259" key="8">
    <source>
        <dbReference type="Pfam" id="PF12766"/>
    </source>
</evidence>
<dbReference type="EC" id="1.4.3.5" evidence="4"/>
<evidence type="ECO:0000256" key="1">
    <source>
        <dbReference type="ARBA" id="ARBA00001917"/>
    </source>
</evidence>
<evidence type="ECO:0000256" key="4">
    <source>
        <dbReference type="ARBA" id="ARBA00012801"/>
    </source>
</evidence>
<dbReference type="UniPathway" id="UPA01068">
    <property type="reaction ID" value="UER00304"/>
</dbReference>